<evidence type="ECO:0000313" key="3">
    <source>
        <dbReference type="Proteomes" id="UP001367508"/>
    </source>
</evidence>
<dbReference type="AlphaFoldDB" id="A0AAN9LNE0"/>
<evidence type="ECO:0000313" key="2">
    <source>
        <dbReference type="EMBL" id="KAK7339207.1"/>
    </source>
</evidence>
<sequence>MELCLHAPLPTLHMENHICMVRGSNGHERWKLHYLTSKVHHELDGDIYTQPLERMCSNCHKAYHRAAPTCCTSATTNHWINQDNACEGSSGCITALRIRHTKSIPMHPNVKSRQLPGLNNRSCCKCSDSSRNQNEIHTSSLTSGCWKARQNATNRRKSRKVPHSQKEVSRSH</sequence>
<keyword evidence="3" id="KW-1185">Reference proteome</keyword>
<reference evidence="2 3" key="1">
    <citation type="submission" date="2024-01" db="EMBL/GenBank/DDBJ databases">
        <title>The genomes of 5 underutilized Papilionoideae crops provide insights into root nodulation and disease resistanc.</title>
        <authorList>
            <person name="Jiang F."/>
        </authorList>
    </citation>
    <scope>NUCLEOTIDE SEQUENCE [LARGE SCALE GENOMIC DNA]</scope>
    <source>
        <strain evidence="2">LVBAO_FW01</strain>
        <tissue evidence="2">Leaves</tissue>
    </source>
</reference>
<gene>
    <name evidence="2" type="ORF">VNO77_19861</name>
</gene>
<name>A0AAN9LNE0_CANGL</name>
<evidence type="ECO:0000256" key="1">
    <source>
        <dbReference type="SAM" id="MobiDB-lite"/>
    </source>
</evidence>
<dbReference type="EMBL" id="JAYMYQ010000004">
    <property type="protein sequence ID" value="KAK7339207.1"/>
    <property type="molecule type" value="Genomic_DNA"/>
</dbReference>
<dbReference type="Proteomes" id="UP001367508">
    <property type="component" value="Unassembled WGS sequence"/>
</dbReference>
<feature type="compositionally biased region" description="Basic residues" evidence="1">
    <location>
        <begin position="154"/>
        <end position="163"/>
    </location>
</feature>
<organism evidence="2 3">
    <name type="scientific">Canavalia gladiata</name>
    <name type="common">Sword bean</name>
    <name type="synonym">Dolichos gladiatus</name>
    <dbReference type="NCBI Taxonomy" id="3824"/>
    <lineage>
        <taxon>Eukaryota</taxon>
        <taxon>Viridiplantae</taxon>
        <taxon>Streptophyta</taxon>
        <taxon>Embryophyta</taxon>
        <taxon>Tracheophyta</taxon>
        <taxon>Spermatophyta</taxon>
        <taxon>Magnoliopsida</taxon>
        <taxon>eudicotyledons</taxon>
        <taxon>Gunneridae</taxon>
        <taxon>Pentapetalae</taxon>
        <taxon>rosids</taxon>
        <taxon>fabids</taxon>
        <taxon>Fabales</taxon>
        <taxon>Fabaceae</taxon>
        <taxon>Papilionoideae</taxon>
        <taxon>50 kb inversion clade</taxon>
        <taxon>NPAAA clade</taxon>
        <taxon>indigoferoid/millettioid clade</taxon>
        <taxon>Phaseoleae</taxon>
        <taxon>Canavalia</taxon>
    </lineage>
</organism>
<feature type="region of interest" description="Disordered" evidence="1">
    <location>
        <begin position="147"/>
        <end position="172"/>
    </location>
</feature>
<comment type="caution">
    <text evidence="2">The sequence shown here is derived from an EMBL/GenBank/DDBJ whole genome shotgun (WGS) entry which is preliminary data.</text>
</comment>
<protein>
    <submittedName>
        <fullName evidence="2">Uncharacterized protein</fullName>
    </submittedName>
</protein>
<accession>A0AAN9LNE0</accession>
<proteinExistence type="predicted"/>